<keyword evidence="4" id="KW-1185">Reference proteome</keyword>
<proteinExistence type="predicted"/>
<dbReference type="EMBL" id="ABVL01000016">
    <property type="protein sequence ID" value="EDY17795.1"/>
    <property type="molecule type" value="Genomic_DNA"/>
</dbReference>
<organism evidence="3 4">
    <name type="scientific">Chthoniobacter flavus Ellin428</name>
    <dbReference type="NCBI Taxonomy" id="497964"/>
    <lineage>
        <taxon>Bacteria</taxon>
        <taxon>Pseudomonadati</taxon>
        <taxon>Verrucomicrobiota</taxon>
        <taxon>Spartobacteria</taxon>
        <taxon>Chthoniobacterales</taxon>
        <taxon>Chthoniobacteraceae</taxon>
        <taxon>Chthoniobacter</taxon>
    </lineage>
</organism>
<dbReference type="AlphaFoldDB" id="B4D6J4"/>
<reference evidence="3 4" key="1">
    <citation type="journal article" date="2011" name="J. Bacteriol.">
        <title>Genome sequence of Chthoniobacter flavus Ellin428, an aerobic heterotrophic soil bacterium.</title>
        <authorList>
            <person name="Kant R."/>
            <person name="van Passel M.W."/>
            <person name="Palva A."/>
            <person name="Lucas S."/>
            <person name="Lapidus A."/>
            <person name="Glavina Del Rio T."/>
            <person name="Dalin E."/>
            <person name="Tice H."/>
            <person name="Bruce D."/>
            <person name="Goodwin L."/>
            <person name="Pitluck S."/>
            <person name="Larimer F.W."/>
            <person name="Land M.L."/>
            <person name="Hauser L."/>
            <person name="Sangwan P."/>
            <person name="de Vos W.M."/>
            <person name="Janssen P.H."/>
            <person name="Smidt H."/>
        </authorList>
    </citation>
    <scope>NUCLEOTIDE SEQUENCE [LARGE SCALE GENOMIC DNA]</scope>
    <source>
        <strain evidence="3 4">Ellin428</strain>
    </source>
</reference>
<name>B4D6J4_9BACT</name>
<dbReference type="InParanoid" id="B4D6J4"/>
<evidence type="ECO:0000256" key="2">
    <source>
        <dbReference type="SAM" id="Phobius"/>
    </source>
</evidence>
<dbReference type="Proteomes" id="UP000005824">
    <property type="component" value="Unassembled WGS sequence"/>
</dbReference>
<feature type="coiled-coil region" evidence="1">
    <location>
        <begin position="701"/>
        <end position="762"/>
    </location>
</feature>
<feature type="transmembrane region" description="Helical" evidence="2">
    <location>
        <begin position="41"/>
        <end position="63"/>
    </location>
</feature>
<dbReference type="RefSeq" id="WP_006981855.1">
    <property type="nucleotide sequence ID" value="NZ_ABVL01000016.1"/>
</dbReference>
<sequence length="980" mass="107994">MSAAAPVSSPRPQTGLDPLGLLAARLNAADRILQKERGAILFFRSWPWALGAVVAAIIADVVLHLSGSARFGIDLAFAFLALLDAAWCGWLAWGKHNSFEHIARTLEARHPRLGSKLINLLQLRSQTQDPTLAPLTRELAGLAIGSYAEELRNEPIEQLARTARVESEAKYALFGFFGFVVLLAISFDITRTELPRFLDPFGDHPPYSFTRLEITDPGYDGAQVVYHENLVVTARSSGHRPAELYLSWFPAGHPEQTSTLPMFDRGEHGFAQQVENVQSDLVVFVHTKNQHAISKQRRVSVVLTPRLEKAWVKITPPAYTGLAATEKLFDFKTVKALEGSTIAFRLASNRPLASGRISVSTDSGNESVTMTRGEQNQVVGQLEAKKPAQLKFSFVDRDGYSSQDTLEATLTVTHDLPPDVQVANPGSDAFVAMDYQAEPAIEASDDYGLKTLRIHTAHNGVFGEPKIISYDHITLHAHEVVPLDFQSLNLQSGDTVSLFAEAIDNAPQPHLARSKTVTLTVISTQEYNDFLRQQTDISDIEAKYTKLLNDMRDLVEQQKKLSDETAALKQQLDAAKSDAEKAAVQKKLNDLLAKQNALNAQLNQLAKTMEHLVRDQPLYDIESDLKDTLAEKAQQIRDSTQTNAEDLKKIAQPGANAPQAPSQAMLDDFKRASDDQLQRLGATEQQVADEVIQPLEDMSLMQEIIKDLNRYEDLYAAQQELARQAQAYNRPAPLSREDQLALKNLAAQQKAIGDDLDALEQKLWEDGKATKEKFPKAAESAQSIADKMGDLKLQMLANQTSREMVNGNGGGAAALAENLRSEMARLFSQCQAQDGPMSNELDQYLGFQHGMKPGMNFRQMMQCHKFGSGLTGSMGQGYSGRNGFAIISGQNPHVLGNEALPGNAAKVQKNGDTKGRMPQNAGQSVTLDKSDVVHDLNSVNRESEAVQSETIIQQYRGLVEEYFKALTKDPKKETKPKARP</sequence>
<dbReference type="STRING" id="497964.CfE428DRAFT_4534"/>
<feature type="transmembrane region" description="Helical" evidence="2">
    <location>
        <begin position="75"/>
        <end position="94"/>
    </location>
</feature>
<keyword evidence="2" id="KW-0812">Transmembrane</keyword>
<evidence type="ECO:0000313" key="3">
    <source>
        <dbReference type="EMBL" id="EDY17795.1"/>
    </source>
</evidence>
<protein>
    <submittedName>
        <fullName evidence="3">Uncharacterized protein</fullName>
    </submittedName>
</protein>
<accession>B4D6J4</accession>
<evidence type="ECO:0000313" key="4">
    <source>
        <dbReference type="Proteomes" id="UP000005824"/>
    </source>
</evidence>
<gene>
    <name evidence="3" type="ORF">CfE428DRAFT_4534</name>
</gene>
<evidence type="ECO:0000256" key="1">
    <source>
        <dbReference type="SAM" id="Coils"/>
    </source>
</evidence>
<feature type="coiled-coil region" evidence="1">
    <location>
        <begin position="537"/>
        <end position="650"/>
    </location>
</feature>
<comment type="caution">
    <text evidence="3">The sequence shown here is derived from an EMBL/GenBank/DDBJ whole genome shotgun (WGS) entry which is preliminary data.</text>
</comment>
<keyword evidence="2" id="KW-0472">Membrane</keyword>
<keyword evidence="2" id="KW-1133">Transmembrane helix</keyword>
<feature type="transmembrane region" description="Helical" evidence="2">
    <location>
        <begin position="171"/>
        <end position="189"/>
    </location>
</feature>
<keyword evidence="1" id="KW-0175">Coiled coil</keyword>
<dbReference type="eggNOG" id="COG1196">
    <property type="taxonomic scope" value="Bacteria"/>
</dbReference>